<gene>
    <name evidence="2" type="ORF">CTI12_AA050490</name>
</gene>
<accession>A0A2U1QBG3</accession>
<feature type="signal peptide" evidence="1">
    <location>
        <begin position="1"/>
        <end position="18"/>
    </location>
</feature>
<evidence type="ECO:0000313" key="3">
    <source>
        <dbReference type="Proteomes" id="UP000245207"/>
    </source>
</evidence>
<protein>
    <recommendedName>
        <fullName evidence="4">Phylloplanin-like</fullName>
    </recommendedName>
</protein>
<evidence type="ECO:0000256" key="1">
    <source>
        <dbReference type="SAM" id="SignalP"/>
    </source>
</evidence>
<reference evidence="2 3" key="1">
    <citation type="journal article" date="2018" name="Mol. Plant">
        <title>The genome of Artemisia annua provides insight into the evolution of Asteraceae family and artemisinin biosynthesis.</title>
        <authorList>
            <person name="Shen Q."/>
            <person name="Zhang L."/>
            <person name="Liao Z."/>
            <person name="Wang S."/>
            <person name="Yan T."/>
            <person name="Shi P."/>
            <person name="Liu M."/>
            <person name="Fu X."/>
            <person name="Pan Q."/>
            <person name="Wang Y."/>
            <person name="Lv Z."/>
            <person name="Lu X."/>
            <person name="Zhang F."/>
            <person name="Jiang W."/>
            <person name="Ma Y."/>
            <person name="Chen M."/>
            <person name="Hao X."/>
            <person name="Li L."/>
            <person name="Tang Y."/>
            <person name="Lv G."/>
            <person name="Zhou Y."/>
            <person name="Sun X."/>
            <person name="Brodelius P.E."/>
            <person name="Rose J.K.C."/>
            <person name="Tang K."/>
        </authorList>
    </citation>
    <scope>NUCLEOTIDE SEQUENCE [LARGE SCALE GENOMIC DNA]</scope>
    <source>
        <strain evidence="3">cv. Huhao1</strain>
        <tissue evidence="2">Leaf</tissue>
    </source>
</reference>
<evidence type="ECO:0000313" key="2">
    <source>
        <dbReference type="EMBL" id="PWA95323.1"/>
    </source>
</evidence>
<name>A0A2U1QBG3_ARTAN</name>
<keyword evidence="3" id="KW-1185">Reference proteome</keyword>
<comment type="caution">
    <text evidence="2">The sequence shown here is derived from an EMBL/GenBank/DDBJ whole genome shotgun (WGS) entry which is preliminary data.</text>
</comment>
<feature type="chain" id="PRO_5015681440" description="Phylloplanin-like" evidence="1">
    <location>
        <begin position="19"/>
        <end position="146"/>
    </location>
</feature>
<dbReference type="InterPro" id="IPR040404">
    <property type="entry name" value="Phylloplanin-like"/>
</dbReference>
<sequence>MAIMKIIVLVSLLVVVLASSQAQAQLPSGSGSLLNITGTIMCSLDGAAIVPDEATPTPAFPIQLTCEGKVVSSAITNADGTFNIVLNLQHSLLARVLSSGQVVVATPLASCNASLPADGFLHAPLQLAGTTVSGSLNVVNLVPAVF</sequence>
<proteinExistence type="predicted"/>
<dbReference type="OrthoDB" id="905355at2759"/>
<dbReference type="AlphaFoldDB" id="A0A2U1QBG3"/>
<dbReference type="EMBL" id="PKPP01000250">
    <property type="protein sequence ID" value="PWA95323.1"/>
    <property type="molecule type" value="Genomic_DNA"/>
</dbReference>
<organism evidence="2 3">
    <name type="scientific">Artemisia annua</name>
    <name type="common">Sweet wormwood</name>
    <dbReference type="NCBI Taxonomy" id="35608"/>
    <lineage>
        <taxon>Eukaryota</taxon>
        <taxon>Viridiplantae</taxon>
        <taxon>Streptophyta</taxon>
        <taxon>Embryophyta</taxon>
        <taxon>Tracheophyta</taxon>
        <taxon>Spermatophyta</taxon>
        <taxon>Magnoliopsida</taxon>
        <taxon>eudicotyledons</taxon>
        <taxon>Gunneridae</taxon>
        <taxon>Pentapetalae</taxon>
        <taxon>asterids</taxon>
        <taxon>campanulids</taxon>
        <taxon>Asterales</taxon>
        <taxon>Asteraceae</taxon>
        <taxon>Asteroideae</taxon>
        <taxon>Anthemideae</taxon>
        <taxon>Artemisiinae</taxon>
        <taxon>Artemisia</taxon>
    </lineage>
</organism>
<keyword evidence="1" id="KW-0732">Signal</keyword>
<dbReference type="Proteomes" id="UP000245207">
    <property type="component" value="Unassembled WGS sequence"/>
</dbReference>
<evidence type="ECO:0008006" key="4">
    <source>
        <dbReference type="Google" id="ProtNLM"/>
    </source>
</evidence>
<dbReference type="PANTHER" id="PTHR34458">
    <property type="entry name" value="POLLEN OLE E 1 ALLERGEN AND EXTENSIN FAMILY PROTEIN-RELATED"/>
    <property type="match status" value="1"/>
</dbReference>
<dbReference type="PANTHER" id="PTHR34458:SF5">
    <property type="entry name" value="POLLEN OLE E 1 ALLERGEN AND EXTENSIN FAMILY PROTEIN"/>
    <property type="match status" value="1"/>
</dbReference>